<reference evidence="1" key="1">
    <citation type="submission" date="2022-07" db="EMBL/GenBank/DDBJ databases">
        <title>Genome Sequence of Lecanicillium saksenae.</title>
        <authorList>
            <person name="Buettner E."/>
        </authorList>
    </citation>
    <scope>NUCLEOTIDE SEQUENCE</scope>
    <source>
        <strain evidence="1">VT-O1</strain>
    </source>
</reference>
<proteinExistence type="predicted"/>
<accession>A0ACC1QU68</accession>
<protein>
    <submittedName>
        <fullName evidence="1">Uncharacterized protein</fullName>
    </submittedName>
</protein>
<gene>
    <name evidence="1" type="ORF">NLG97_g5421</name>
</gene>
<evidence type="ECO:0000313" key="1">
    <source>
        <dbReference type="EMBL" id="KAJ3492398.1"/>
    </source>
</evidence>
<name>A0ACC1QU68_9HYPO</name>
<comment type="caution">
    <text evidence="1">The sequence shown here is derived from an EMBL/GenBank/DDBJ whole genome shotgun (WGS) entry which is preliminary data.</text>
</comment>
<dbReference type="Proteomes" id="UP001148737">
    <property type="component" value="Unassembled WGS sequence"/>
</dbReference>
<evidence type="ECO:0000313" key="2">
    <source>
        <dbReference type="Proteomes" id="UP001148737"/>
    </source>
</evidence>
<keyword evidence="2" id="KW-1185">Reference proteome</keyword>
<dbReference type="EMBL" id="JANAKD010000607">
    <property type="protein sequence ID" value="KAJ3492398.1"/>
    <property type="molecule type" value="Genomic_DNA"/>
</dbReference>
<sequence length="337" mass="37011">MTTSFVITMLIKRTKPLKAASSIADEQINFSDASQIVFFVLFSMGYPETFYGFCVGGPKSWNKFQKCEIKPKPFGDHDVDVQIDACGICSSGLHVTGGWGEYKGPLCLGHEVVCKAVGVGKHVKNTKVGDRVGVGAQVWSCLECDNCKDNNQNDYTRMVDTYNALNEVSSWTHGGSRHISAHDYFIFKIPEKLEANAVAPLLCAGITTYSLLVRAGWAVALGAKAIVIAHSPGKVEYCKKLGTNDVIITEKEGSNKPWRAKFDFVLNRADVTDKFDMVNYLSIINLTGDFHMVGISDKPFPHISAGLFASGVPKLTGSHLGNHQEMDALQRLLRRRV</sequence>
<organism evidence="1 2">
    <name type="scientific">Lecanicillium saksenae</name>
    <dbReference type="NCBI Taxonomy" id="468837"/>
    <lineage>
        <taxon>Eukaryota</taxon>
        <taxon>Fungi</taxon>
        <taxon>Dikarya</taxon>
        <taxon>Ascomycota</taxon>
        <taxon>Pezizomycotina</taxon>
        <taxon>Sordariomycetes</taxon>
        <taxon>Hypocreomycetidae</taxon>
        <taxon>Hypocreales</taxon>
        <taxon>Cordycipitaceae</taxon>
        <taxon>Lecanicillium</taxon>
    </lineage>
</organism>